<name>A0A1H0URD3_9CLOT</name>
<comment type="cofactor">
    <cofactor evidence="7">
        <name>Zn(2+)</name>
        <dbReference type="ChEBI" id="CHEBI:29105"/>
    </cofactor>
    <text evidence="7">Binds 1 zinc ion per subunit.</text>
</comment>
<organism evidence="9 10">
    <name type="scientific">Clostridium gasigenes</name>
    <dbReference type="NCBI Taxonomy" id="94869"/>
    <lineage>
        <taxon>Bacteria</taxon>
        <taxon>Bacillati</taxon>
        <taxon>Bacillota</taxon>
        <taxon>Clostridia</taxon>
        <taxon>Eubacteriales</taxon>
        <taxon>Clostridiaceae</taxon>
        <taxon>Clostridium</taxon>
    </lineage>
</organism>
<evidence type="ECO:0000256" key="5">
    <source>
        <dbReference type="ARBA" id="ARBA00023125"/>
    </source>
</evidence>
<dbReference type="Pfam" id="PF01475">
    <property type="entry name" value="FUR"/>
    <property type="match status" value="1"/>
</dbReference>
<evidence type="ECO:0000313" key="9">
    <source>
        <dbReference type="EMBL" id="SDP68777.1"/>
    </source>
</evidence>
<keyword evidence="2" id="KW-0678">Repressor</keyword>
<protein>
    <submittedName>
        <fullName evidence="9">Fe2+ or Zn2+ uptake regulation protein</fullName>
    </submittedName>
</protein>
<dbReference type="GO" id="GO:0003700">
    <property type="term" value="F:DNA-binding transcription factor activity"/>
    <property type="evidence" value="ECO:0007669"/>
    <property type="project" value="InterPro"/>
</dbReference>
<dbReference type="GO" id="GO:0045892">
    <property type="term" value="P:negative regulation of DNA-templated transcription"/>
    <property type="evidence" value="ECO:0007669"/>
    <property type="project" value="TreeGrafter"/>
</dbReference>
<dbReference type="PANTHER" id="PTHR33202">
    <property type="entry name" value="ZINC UPTAKE REGULATION PROTEIN"/>
    <property type="match status" value="1"/>
</dbReference>
<dbReference type="OrthoDB" id="8659436at2"/>
<keyword evidence="7" id="KW-0479">Metal-binding</keyword>
<dbReference type="PANTHER" id="PTHR33202:SF8">
    <property type="entry name" value="PEROXIDE-RESPONSIVE REPRESSOR PERR"/>
    <property type="match status" value="1"/>
</dbReference>
<evidence type="ECO:0000313" key="10">
    <source>
        <dbReference type="Proteomes" id="UP000198597"/>
    </source>
</evidence>
<comment type="cofactor">
    <cofactor evidence="8">
        <name>Mn(2+)</name>
        <dbReference type="ChEBI" id="CHEBI:29035"/>
    </cofactor>
    <cofactor evidence="8">
        <name>Fe(2+)</name>
        <dbReference type="ChEBI" id="CHEBI:29033"/>
    </cofactor>
    <text evidence="8">Binds 1 Mn(2+) or Fe(2+) ion per subunit.</text>
</comment>
<dbReference type="InterPro" id="IPR036390">
    <property type="entry name" value="WH_DNA-bd_sf"/>
</dbReference>
<dbReference type="Proteomes" id="UP000198597">
    <property type="component" value="Unassembled WGS sequence"/>
</dbReference>
<evidence type="ECO:0000256" key="8">
    <source>
        <dbReference type="PIRSR" id="PIRSR602481-2"/>
    </source>
</evidence>
<evidence type="ECO:0000256" key="6">
    <source>
        <dbReference type="ARBA" id="ARBA00023163"/>
    </source>
</evidence>
<dbReference type="GO" id="GO:0008270">
    <property type="term" value="F:zinc ion binding"/>
    <property type="evidence" value="ECO:0007669"/>
    <property type="project" value="TreeGrafter"/>
</dbReference>
<dbReference type="InterPro" id="IPR036388">
    <property type="entry name" value="WH-like_DNA-bd_sf"/>
</dbReference>
<evidence type="ECO:0000256" key="7">
    <source>
        <dbReference type="PIRSR" id="PIRSR602481-1"/>
    </source>
</evidence>
<keyword evidence="4" id="KW-0805">Transcription regulation</keyword>
<keyword evidence="3 7" id="KW-0862">Zinc</keyword>
<gene>
    <name evidence="9" type="ORF">SAMN04488529_11246</name>
</gene>
<comment type="similarity">
    <text evidence="1">Belongs to the Fur family.</text>
</comment>
<accession>A0A1H0URD3</accession>
<dbReference type="RefSeq" id="WP_089971758.1">
    <property type="nucleotide sequence ID" value="NZ_FNJM01000012.1"/>
</dbReference>
<evidence type="ECO:0000256" key="1">
    <source>
        <dbReference type="ARBA" id="ARBA00007957"/>
    </source>
</evidence>
<dbReference type="AlphaFoldDB" id="A0A1H0URD3"/>
<dbReference type="GO" id="GO:1900376">
    <property type="term" value="P:regulation of secondary metabolite biosynthetic process"/>
    <property type="evidence" value="ECO:0007669"/>
    <property type="project" value="TreeGrafter"/>
</dbReference>
<keyword evidence="6" id="KW-0804">Transcription</keyword>
<dbReference type="CDD" id="cd07153">
    <property type="entry name" value="Fur_like"/>
    <property type="match status" value="1"/>
</dbReference>
<evidence type="ECO:0000256" key="2">
    <source>
        <dbReference type="ARBA" id="ARBA00022491"/>
    </source>
</evidence>
<reference evidence="9 10" key="1">
    <citation type="submission" date="2016-10" db="EMBL/GenBank/DDBJ databases">
        <authorList>
            <person name="de Groot N.N."/>
        </authorList>
    </citation>
    <scope>NUCLEOTIDE SEQUENCE [LARGE SCALE GENOMIC DNA]</scope>
    <source>
        <strain evidence="9 10">DSM 12272</strain>
    </source>
</reference>
<proteinExistence type="inferred from homology"/>
<feature type="binding site" evidence="7">
    <location>
        <position position="130"/>
    </location>
    <ligand>
        <name>Zn(2+)</name>
        <dbReference type="ChEBI" id="CHEBI:29105"/>
    </ligand>
</feature>
<dbReference type="InterPro" id="IPR043135">
    <property type="entry name" value="Fur_C"/>
</dbReference>
<dbReference type="Gene3D" id="3.30.1490.190">
    <property type="match status" value="1"/>
</dbReference>
<keyword evidence="5" id="KW-0238">DNA-binding</keyword>
<dbReference type="EMBL" id="FNJM01000012">
    <property type="protein sequence ID" value="SDP68777.1"/>
    <property type="molecule type" value="Genomic_DNA"/>
</dbReference>
<feature type="binding site" evidence="7">
    <location>
        <position position="91"/>
    </location>
    <ligand>
        <name>Zn(2+)</name>
        <dbReference type="ChEBI" id="CHEBI:29105"/>
    </ligand>
</feature>
<keyword evidence="8" id="KW-0408">Iron</keyword>
<feature type="binding site" evidence="7">
    <location>
        <position position="133"/>
    </location>
    <ligand>
        <name>Zn(2+)</name>
        <dbReference type="ChEBI" id="CHEBI:29105"/>
    </ligand>
</feature>
<dbReference type="STRING" id="94869.SAMN04488529_11246"/>
<evidence type="ECO:0000256" key="3">
    <source>
        <dbReference type="ARBA" id="ARBA00022833"/>
    </source>
</evidence>
<dbReference type="Gene3D" id="1.10.10.10">
    <property type="entry name" value="Winged helix-like DNA-binding domain superfamily/Winged helix DNA-binding domain"/>
    <property type="match status" value="1"/>
</dbReference>
<sequence length="135" mass="15661">MEWNNYLKKNEIKITKARIALLNILENITKGISAENLYEECKNQGINVNLSTIYRGLELFEEKNIINKVSLGEGHFIYSLKKNKHNHTVECDICHKEIAFPCPMQHIEELLKAQVGFTLKEHKLEMKGVCEDCKE</sequence>
<dbReference type="InterPro" id="IPR002481">
    <property type="entry name" value="FUR"/>
</dbReference>
<evidence type="ECO:0000256" key="4">
    <source>
        <dbReference type="ARBA" id="ARBA00023015"/>
    </source>
</evidence>
<feature type="binding site" evidence="8">
    <location>
        <position position="122"/>
    </location>
    <ligand>
        <name>Fe cation</name>
        <dbReference type="ChEBI" id="CHEBI:24875"/>
    </ligand>
</feature>
<keyword evidence="10" id="KW-1185">Reference proteome</keyword>
<dbReference type="GO" id="GO:0000976">
    <property type="term" value="F:transcription cis-regulatory region binding"/>
    <property type="evidence" value="ECO:0007669"/>
    <property type="project" value="TreeGrafter"/>
</dbReference>
<dbReference type="SUPFAM" id="SSF46785">
    <property type="entry name" value="Winged helix' DNA-binding domain"/>
    <property type="match status" value="1"/>
</dbReference>
<feature type="binding site" evidence="7">
    <location>
        <position position="94"/>
    </location>
    <ligand>
        <name>Zn(2+)</name>
        <dbReference type="ChEBI" id="CHEBI:29105"/>
    </ligand>
</feature>